<dbReference type="AlphaFoldDB" id="A0A067PNX6"/>
<dbReference type="Pfam" id="PF20236">
    <property type="entry name" value="DUF6593"/>
    <property type="match status" value="1"/>
</dbReference>
<name>A0A067PNX6_9AGAM</name>
<organism evidence="2 3">
    <name type="scientific">Jaapia argillacea MUCL 33604</name>
    <dbReference type="NCBI Taxonomy" id="933084"/>
    <lineage>
        <taxon>Eukaryota</taxon>
        <taxon>Fungi</taxon>
        <taxon>Dikarya</taxon>
        <taxon>Basidiomycota</taxon>
        <taxon>Agaricomycotina</taxon>
        <taxon>Agaricomycetes</taxon>
        <taxon>Agaricomycetidae</taxon>
        <taxon>Jaapiales</taxon>
        <taxon>Jaapiaceae</taxon>
        <taxon>Jaapia</taxon>
    </lineage>
</organism>
<reference evidence="3" key="1">
    <citation type="journal article" date="2014" name="Proc. Natl. Acad. Sci. U.S.A.">
        <title>Extensive sampling of basidiomycete genomes demonstrates inadequacy of the white-rot/brown-rot paradigm for wood decay fungi.</title>
        <authorList>
            <person name="Riley R."/>
            <person name="Salamov A.A."/>
            <person name="Brown D.W."/>
            <person name="Nagy L.G."/>
            <person name="Floudas D."/>
            <person name="Held B.W."/>
            <person name="Levasseur A."/>
            <person name="Lombard V."/>
            <person name="Morin E."/>
            <person name="Otillar R."/>
            <person name="Lindquist E.A."/>
            <person name="Sun H."/>
            <person name="LaButti K.M."/>
            <person name="Schmutz J."/>
            <person name="Jabbour D."/>
            <person name="Luo H."/>
            <person name="Baker S.E."/>
            <person name="Pisabarro A.G."/>
            <person name="Walton J.D."/>
            <person name="Blanchette R.A."/>
            <person name="Henrissat B."/>
            <person name="Martin F."/>
            <person name="Cullen D."/>
            <person name="Hibbett D.S."/>
            <person name="Grigoriev I.V."/>
        </authorList>
    </citation>
    <scope>NUCLEOTIDE SEQUENCE [LARGE SCALE GENOMIC DNA]</scope>
    <source>
        <strain evidence="3">MUCL 33604</strain>
    </source>
</reference>
<gene>
    <name evidence="2" type="ORF">JAAARDRAFT_40639</name>
</gene>
<evidence type="ECO:0000259" key="1">
    <source>
        <dbReference type="Pfam" id="PF20236"/>
    </source>
</evidence>
<dbReference type="OrthoDB" id="2910790at2759"/>
<proteinExistence type="predicted"/>
<keyword evidence="3" id="KW-1185">Reference proteome</keyword>
<dbReference type="InterPro" id="IPR046528">
    <property type="entry name" value="DUF6593"/>
</dbReference>
<accession>A0A067PNX6</accession>
<dbReference type="InParanoid" id="A0A067PNX6"/>
<protein>
    <recommendedName>
        <fullName evidence="1">DUF6593 domain-containing protein</fullName>
    </recommendedName>
</protein>
<feature type="domain" description="DUF6593" evidence="1">
    <location>
        <begin position="78"/>
        <end position="188"/>
    </location>
</feature>
<sequence length="194" mass="22151">MTLMGLAYMLEDRTGLLTRTDFDDIYERLFLRIAQSPQQSADASFSMIYDMGRRSSASGSDERRHYHYQPSVVLQFGHDASLGTIHFAHASGSLSIPMSRYLRKSSFLGRSLSRKFKASDGQDYKWDYRVVQSQEWTCLSPDNHIIAHYDLKPADKLAYGSSGNLLTIREEFAHLAIEILASLTIMRHIAEHRL</sequence>
<dbReference type="Proteomes" id="UP000027265">
    <property type="component" value="Unassembled WGS sequence"/>
</dbReference>
<dbReference type="HOGENOM" id="CLU_096875_0_0_1"/>
<dbReference type="EMBL" id="KL197743">
    <property type="protein sequence ID" value="KDQ52036.1"/>
    <property type="molecule type" value="Genomic_DNA"/>
</dbReference>
<evidence type="ECO:0000313" key="3">
    <source>
        <dbReference type="Proteomes" id="UP000027265"/>
    </source>
</evidence>
<evidence type="ECO:0000313" key="2">
    <source>
        <dbReference type="EMBL" id="KDQ52036.1"/>
    </source>
</evidence>